<dbReference type="GO" id="GO:0006564">
    <property type="term" value="P:L-serine biosynthetic process"/>
    <property type="evidence" value="ECO:0007669"/>
    <property type="project" value="UniProtKB-UniRule"/>
</dbReference>
<dbReference type="CDD" id="cd12173">
    <property type="entry name" value="PGDH_4"/>
    <property type="match status" value="1"/>
</dbReference>
<dbReference type="STRING" id="381751.SAMN05444391_1023"/>
<dbReference type="OrthoDB" id="9805416at2"/>
<evidence type="ECO:0000256" key="1">
    <source>
        <dbReference type="ARBA" id="ARBA00003800"/>
    </source>
</evidence>
<dbReference type="AlphaFoldDB" id="A0A1M6SGS1"/>
<dbReference type="PANTHER" id="PTHR42789">
    <property type="entry name" value="D-ISOMER SPECIFIC 2-HYDROXYACID DEHYDROGENASE FAMILY PROTEIN (AFU_ORTHOLOGUE AFUA_6G10090)"/>
    <property type="match status" value="1"/>
</dbReference>
<dbReference type="SUPFAM" id="SSF143548">
    <property type="entry name" value="Serine metabolism enzymes domain"/>
    <property type="match status" value="1"/>
</dbReference>
<evidence type="ECO:0000256" key="2">
    <source>
        <dbReference type="ARBA" id="ARBA00005216"/>
    </source>
</evidence>
<protein>
    <recommendedName>
        <fullName evidence="4 11">D-3-phosphoglycerate dehydrogenase</fullName>
        <ecNumber evidence="11">1.1.1.95</ecNumber>
    </recommendedName>
</protein>
<comment type="catalytic activity">
    <reaction evidence="9">
        <text>(R)-2-hydroxyglutarate + NAD(+) = 2-oxoglutarate + NADH + H(+)</text>
        <dbReference type="Rhea" id="RHEA:49612"/>
        <dbReference type="ChEBI" id="CHEBI:15378"/>
        <dbReference type="ChEBI" id="CHEBI:15801"/>
        <dbReference type="ChEBI" id="CHEBI:16810"/>
        <dbReference type="ChEBI" id="CHEBI:57540"/>
        <dbReference type="ChEBI" id="CHEBI:57945"/>
        <dbReference type="EC" id="1.1.1.399"/>
    </reaction>
</comment>
<accession>A0A1M6SGS1</accession>
<comment type="function">
    <text evidence="1">Catalyzes the reversible oxidation of 3-phospho-D-glycerate to 3-phosphonooxypyruvate, the first step of the phosphorylated L-serine biosynthesis pathway. Also catalyzes the reversible oxidation of 2-hydroxyglutarate to 2-oxoglutarate.</text>
</comment>
<name>A0A1M6SGS1_9AQUI</name>
<evidence type="ECO:0000256" key="8">
    <source>
        <dbReference type="ARBA" id="ARBA00023299"/>
    </source>
</evidence>
<dbReference type="CDD" id="cd04902">
    <property type="entry name" value="ACT_3PGDH-xct"/>
    <property type="match status" value="1"/>
</dbReference>
<evidence type="ECO:0000256" key="6">
    <source>
        <dbReference type="ARBA" id="ARBA00023002"/>
    </source>
</evidence>
<dbReference type="RefSeq" id="WP_079654139.1">
    <property type="nucleotide sequence ID" value="NZ_LT670846.1"/>
</dbReference>
<dbReference type="InterPro" id="IPR029752">
    <property type="entry name" value="D-isomer_DH_CS1"/>
</dbReference>
<keyword evidence="14" id="KW-1185">Reference proteome</keyword>
<comment type="similarity">
    <text evidence="3 11">Belongs to the D-isomer specific 2-hydroxyacid dehydrogenase family.</text>
</comment>
<gene>
    <name evidence="13" type="ORF">SAMN05444391_1023</name>
</gene>
<evidence type="ECO:0000256" key="3">
    <source>
        <dbReference type="ARBA" id="ARBA00005854"/>
    </source>
</evidence>
<dbReference type="Gene3D" id="3.40.50.720">
    <property type="entry name" value="NAD(P)-binding Rossmann-like Domain"/>
    <property type="match status" value="2"/>
</dbReference>
<comment type="catalytic activity">
    <reaction evidence="10 11">
        <text>(2R)-3-phosphoglycerate + NAD(+) = 3-phosphooxypyruvate + NADH + H(+)</text>
        <dbReference type="Rhea" id="RHEA:12641"/>
        <dbReference type="ChEBI" id="CHEBI:15378"/>
        <dbReference type="ChEBI" id="CHEBI:18110"/>
        <dbReference type="ChEBI" id="CHEBI:57540"/>
        <dbReference type="ChEBI" id="CHEBI:57945"/>
        <dbReference type="ChEBI" id="CHEBI:58272"/>
        <dbReference type="EC" id="1.1.1.95"/>
    </reaction>
</comment>
<dbReference type="InterPro" id="IPR029009">
    <property type="entry name" value="ASB_dom_sf"/>
</dbReference>
<proteinExistence type="inferred from homology"/>
<evidence type="ECO:0000256" key="9">
    <source>
        <dbReference type="ARBA" id="ARBA00048126"/>
    </source>
</evidence>
<dbReference type="InterPro" id="IPR006139">
    <property type="entry name" value="D-isomer_2_OHA_DH_cat_dom"/>
</dbReference>
<dbReference type="InterPro" id="IPR006140">
    <property type="entry name" value="D-isomer_DH_NAD-bd"/>
</dbReference>
<dbReference type="EC" id="1.1.1.95" evidence="11"/>
<dbReference type="PROSITE" id="PS00065">
    <property type="entry name" value="D_2_HYDROXYACID_DH_1"/>
    <property type="match status" value="1"/>
</dbReference>
<dbReference type="FunFam" id="3.30.1330.90:FF:000003">
    <property type="entry name" value="D-3-phosphoglycerate dehydrogenase"/>
    <property type="match status" value="1"/>
</dbReference>
<reference evidence="13 14" key="1">
    <citation type="submission" date="2016-11" db="EMBL/GenBank/DDBJ databases">
        <authorList>
            <person name="Jaros S."/>
            <person name="Januszkiewicz K."/>
            <person name="Wedrychowicz H."/>
        </authorList>
    </citation>
    <scope>NUCLEOTIDE SEQUENCE [LARGE SCALE GENOMIC DNA]</scope>
    <source>
        <strain evidence="13 14">DSM 19557</strain>
    </source>
</reference>
<dbReference type="SUPFAM" id="SSF51735">
    <property type="entry name" value="NAD(P)-binding Rossmann-fold domains"/>
    <property type="match status" value="1"/>
</dbReference>
<dbReference type="InterPro" id="IPR045626">
    <property type="entry name" value="PGDH_ASB_dom"/>
</dbReference>
<dbReference type="PANTHER" id="PTHR42789:SF1">
    <property type="entry name" value="D-ISOMER SPECIFIC 2-HYDROXYACID DEHYDROGENASE FAMILY PROTEIN (AFU_ORTHOLOGUE AFUA_6G10090)"/>
    <property type="match status" value="1"/>
</dbReference>
<feature type="domain" description="ACT" evidence="12">
    <location>
        <begin position="458"/>
        <end position="530"/>
    </location>
</feature>
<dbReference type="PROSITE" id="PS51671">
    <property type="entry name" value="ACT"/>
    <property type="match status" value="1"/>
</dbReference>
<organism evidence="13 14">
    <name type="scientific">Thermocrinis minervae</name>
    <dbReference type="NCBI Taxonomy" id="381751"/>
    <lineage>
        <taxon>Bacteria</taxon>
        <taxon>Pseudomonadati</taxon>
        <taxon>Aquificota</taxon>
        <taxon>Aquificia</taxon>
        <taxon>Aquificales</taxon>
        <taxon>Aquificaceae</taxon>
        <taxon>Thermocrinis</taxon>
    </lineage>
</organism>
<dbReference type="InterPro" id="IPR050857">
    <property type="entry name" value="D-2-hydroxyacid_DH"/>
</dbReference>
<dbReference type="FunFam" id="3.30.70.260:FF:000008">
    <property type="entry name" value="D-3-phosphoglycerate dehydrogenase, chloroplastic"/>
    <property type="match status" value="1"/>
</dbReference>
<dbReference type="Pfam" id="PF01842">
    <property type="entry name" value="ACT"/>
    <property type="match status" value="1"/>
</dbReference>
<dbReference type="Pfam" id="PF19304">
    <property type="entry name" value="PGDH_inter"/>
    <property type="match status" value="1"/>
</dbReference>
<dbReference type="Gene3D" id="3.30.1330.90">
    <property type="entry name" value="D-3-phosphoglycerate dehydrogenase, domain 3"/>
    <property type="match status" value="1"/>
</dbReference>
<dbReference type="UniPathway" id="UPA00135">
    <property type="reaction ID" value="UER00196"/>
</dbReference>
<evidence type="ECO:0000313" key="13">
    <source>
        <dbReference type="EMBL" id="SHK43905.1"/>
    </source>
</evidence>
<dbReference type="InterPro" id="IPR006236">
    <property type="entry name" value="PGDH"/>
</dbReference>
<evidence type="ECO:0000313" key="14">
    <source>
        <dbReference type="Proteomes" id="UP000189810"/>
    </source>
</evidence>
<dbReference type="Pfam" id="PF00389">
    <property type="entry name" value="2-Hacid_dh"/>
    <property type="match status" value="1"/>
</dbReference>
<dbReference type="GO" id="GO:0004617">
    <property type="term" value="F:phosphoglycerate dehydrogenase activity"/>
    <property type="evidence" value="ECO:0007669"/>
    <property type="project" value="UniProtKB-UniRule"/>
</dbReference>
<keyword evidence="7 11" id="KW-0520">NAD</keyword>
<dbReference type="InterPro" id="IPR036291">
    <property type="entry name" value="NAD(P)-bd_dom_sf"/>
</dbReference>
<evidence type="ECO:0000256" key="4">
    <source>
        <dbReference type="ARBA" id="ARBA00021582"/>
    </source>
</evidence>
<evidence type="ECO:0000259" key="12">
    <source>
        <dbReference type="PROSITE" id="PS51671"/>
    </source>
</evidence>
<dbReference type="Pfam" id="PF02826">
    <property type="entry name" value="2-Hacid_dh_C"/>
    <property type="match status" value="1"/>
</dbReference>
<dbReference type="SUPFAM" id="SSF55021">
    <property type="entry name" value="ACT-like"/>
    <property type="match status" value="1"/>
</dbReference>
<dbReference type="InterPro" id="IPR045865">
    <property type="entry name" value="ACT-like_dom_sf"/>
</dbReference>
<comment type="pathway">
    <text evidence="2 11">Amino-acid biosynthesis; L-serine biosynthesis; L-serine from 3-phospho-D-glycerate: step 1/3.</text>
</comment>
<keyword evidence="5 11" id="KW-0028">Amino-acid biosynthesis</keyword>
<dbReference type="InterPro" id="IPR002912">
    <property type="entry name" value="ACT_dom"/>
</dbReference>
<keyword evidence="8 11" id="KW-0718">Serine biosynthesis</keyword>
<evidence type="ECO:0000256" key="5">
    <source>
        <dbReference type="ARBA" id="ARBA00022605"/>
    </source>
</evidence>
<evidence type="ECO:0000256" key="7">
    <source>
        <dbReference type="ARBA" id="ARBA00023027"/>
    </source>
</evidence>
<dbReference type="GO" id="GO:0051287">
    <property type="term" value="F:NAD binding"/>
    <property type="evidence" value="ECO:0007669"/>
    <property type="project" value="UniProtKB-UniRule"/>
</dbReference>
<keyword evidence="6 11" id="KW-0560">Oxidoreductase</keyword>
<dbReference type="Gene3D" id="3.30.70.260">
    <property type="match status" value="1"/>
</dbReference>
<dbReference type="Proteomes" id="UP000189810">
    <property type="component" value="Chromosome I"/>
</dbReference>
<dbReference type="SUPFAM" id="SSF52283">
    <property type="entry name" value="Formate/glycerate dehydrogenase catalytic domain-like"/>
    <property type="match status" value="1"/>
</dbReference>
<evidence type="ECO:0000256" key="10">
    <source>
        <dbReference type="ARBA" id="ARBA00048731"/>
    </source>
</evidence>
<dbReference type="NCBIfam" id="TIGR01327">
    <property type="entry name" value="PGDH"/>
    <property type="match status" value="1"/>
</dbReference>
<evidence type="ECO:0000256" key="11">
    <source>
        <dbReference type="RuleBase" id="RU363003"/>
    </source>
</evidence>
<dbReference type="EMBL" id="LT670846">
    <property type="protein sequence ID" value="SHK43905.1"/>
    <property type="molecule type" value="Genomic_DNA"/>
</dbReference>
<sequence length="530" mass="58835">MYRILITDPISEKGIELLRREPDFQVDYEPDISYEDLLKVVKDYDCIITRSRTPVTKELIEKGERLKVIGRAGVGVDNVDIEAASMRGILVVNTPGANTIGATELTICHMLNVVRNAHVAHNSMLEGRWDRKHFMGTELYGKTLGIIGLGNIGSQVAIRAKAFGMKVLAYDPYIPREKADRLGVKLMDNLHDMLKEIDILTIHAPLTHETKHMITKREFDIMKKGSILINCARGGIVKEDDLIEALESGKLAGVGLDVYSVEPPPYELIEKLKKFPNVSLSPHIGANTYESQENVAVIVAQQVIKALRGQTVEYVVNAPFPDLSVLTLIKPHLDLAEKMGRFIVQWAGEGIKSVHIEVRGDISQHFHPIASAVLMGILKEMVDFPVNIINASYVAKDRGIAVEELTSEESADYKHYIKVMVKSNGSERIVAGTVLEGYIPRIFQIDSYRVDVEPEGIMLVFENKDVPGVIGRIGTILGNANVNIAGFRLGREKKGGIALGILNLDDMVPEEILEELRKLPNIIFVKQIVV</sequence>
<dbReference type="FunFam" id="3.40.50.720:FF:000021">
    <property type="entry name" value="D-3-phosphoglycerate dehydrogenase"/>
    <property type="match status" value="1"/>
</dbReference>